<dbReference type="AlphaFoldDB" id="A0A4T0E1N7"/>
<evidence type="ECO:0008006" key="6">
    <source>
        <dbReference type="Google" id="ProtNLM"/>
    </source>
</evidence>
<dbReference type="NCBIfam" id="TIGR01030">
    <property type="entry name" value="rpmH_bact"/>
    <property type="match status" value="1"/>
</dbReference>
<dbReference type="PANTHER" id="PTHR14503">
    <property type="entry name" value="MITOCHONDRIAL RIBOSOMAL PROTEIN 34 FAMILY MEMBER"/>
    <property type="match status" value="1"/>
</dbReference>
<dbReference type="GO" id="GO:0006412">
    <property type="term" value="P:translation"/>
    <property type="evidence" value="ECO:0007669"/>
    <property type="project" value="InterPro"/>
</dbReference>
<reference evidence="4 5" key="1">
    <citation type="submission" date="2018-10" db="EMBL/GenBank/DDBJ databases">
        <title>Fifty Aureobasidium pullulans genomes reveal a recombining polyextremotolerant generalist.</title>
        <authorList>
            <person name="Gostincar C."/>
            <person name="Turk M."/>
            <person name="Zajc J."/>
            <person name="Gunde-Cimerman N."/>
        </authorList>
    </citation>
    <scope>NUCLEOTIDE SEQUENCE [LARGE SCALE GENOMIC DNA]</scope>
    <source>
        <strain evidence="4 5">EXF-3380</strain>
    </source>
</reference>
<comment type="caution">
    <text evidence="4">The sequence shown here is derived from an EMBL/GenBank/DDBJ whole genome shotgun (WGS) entry which is preliminary data.</text>
</comment>
<dbReference type="PANTHER" id="PTHR14503:SF4">
    <property type="entry name" value="LARGE RIBOSOMAL SUBUNIT PROTEIN BL34M"/>
    <property type="match status" value="1"/>
</dbReference>
<evidence type="ECO:0000313" key="4">
    <source>
        <dbReference type="EMBL" id="TIA67570.1"/>
    </source>
</evidence>
<keyword evidence="3" id="KW-0687">Ribonucleoprotein</keyword>
<organism evidence="4 5">
    <name type="scientific">Aureobasidium pullulans</name>
    <name type="common">Black yeast</name>
    <name type="synonym">Pullularia pullulans</name>
    <dbReference type="NCBI Taxonomy" id="5580"/>
    <lineage>
        <taxon>Eukaryota</taxon>
        <taxon>Fungi</taxon>
        <taxon>Dikarya</taxon>
        <taxon>Ascomycota</taxon>
        <taxon>Pezizomycotina</taxon>
        <taxon>Dothideomycetes</taxon>
        <taxon>Dothideomycetidae</taxon>
        <taxon>Dothideales</taxon>
        <taxon>Saccotheciaceae</taxon>
        <taxon>Aureobasidium</taxon>
    </lineage>
</organism>
<dbReference type="Proteomes" id="UP000304947">
    <property type="component" value="Unassembled WGS sequence"/>
</dbReference>
<evidence type="ECO:0000256" key="1">
    <source>
        <dbReference type="ARBA" id="ARBA00010111"/>
    </source>
</evidence>
<dbReference type="GO" id="GO:0003735">
    <property type="term" value="F:structural constituent of ribosome"/>
    <property type="evidence" value="ECO:0007669"/>
    <property type="project" value="InterPro"/>
</dbReference>
<keyword evidence="2" id="KW-0689">Ribosomal protein</keyword>
<gene>
    <name evidence="4" type="ORF">D6C83_01900</name>
</gene>
<comment type="similarity">
    <text evidence="1">Belongs to the bacterial ribosomal protein bL34 family.</text>
</comment>
<dbReference type="GO" id="GO:0005762">
    <property type="term" value="C:mitochondrial large ribosomal subunit"/>
    <property type="evidence" value="ECO:0007669"/>
    <property type="project" value="TreeGrafter"/>
</dbReference>
<sequence>MSWSKRQVSHTHNAVPTLHTADCPSATGAQSLFDIAASVDSSPTGRIATRTIACLPSHLSHTVRLLTFTPSRTFSLLSARRPTLPTAPTSTLSLNTTLELPTLPASSTTLTLLQARGPKRDTFDPSHRVRKRRSGFLARIRSRNGRNLVKRRRLKKRSTLSH</sequence>
<dbReference type="Gene3D" id="1.10.287.3980">
    <property type="match status" value="1"/>
</dbReference>
<evidence type="ECO:0000256" key="3">
    <source>
        <dbReference type="ARBA" id="ARBA00023274"/>
    </source>
</evidence>
<name>A0A4T0E1N7_AURPU</name>
<accession>A0A4T0E1N7</accession>
<evidence type="ECO:0000256" key="2">
    <source>
        <dbReference type="ARBA" id="ARBA00022980"/>
    </source>
</evidence>
<proteinExistence type="inferred from homology"/>
<dbReference type="EMBL" id="QZBU01000373">
    <property type="protein sequence ID" value="TIA67570.1"/>
    <property type="molecule type" value="Genomic_DNA"/>
</dbReference>
<protein>
    <recommendedName>
        <fullName evidence="6">Ribosomal protein L34</fullName>
    </recommendedName>
</protein>
<evidence type="ECO:0000313" key="5">
    <source>
        <dbReference type="Proteomes" id="UP000304947"/>
    </source>
</evidence>
<dbReference type="Pfam" id="PF00468">
    <property type="entry name" value="Ribosomal_L34"/>
    <property type="match status" value="1"/>
</dbReference>
<dbReference type="InterPro" id="IPR000271">
    <property type="entry name" value="Ribosomal_bL34"/>
</dbReference>
<dbReference type="HAMAP" id="MF_00391">
    <property type="entry name" value="Ribosomal_bL34"/>
    <property type="match status" value="1"/>
</dbReference>